<name>A0A1M6PXP2_9BACT</name>
<dbReference type="InterPro" id="IPR013320">
    <property type="entry name" value="ConA-like_dom_sf"/>
</dbReference>
<dbReference type="STRING" id="1123071.SAMN02745181_3334"/>
<dbReference type="SMART" id="SM00560">
    <property type="entry name" value="LamGL"/>
    <property type="match status" value="1"/>
</dbReference>
<evidence type="ECO:0000259" key="4">
    <source>
        <dbReference type="SMART" id="SM00560"/>
    </source>
</evidence>
<dbReference type="InterPro" id="IPR018946">
    <property type="entry name" value="PhoD-like_MPP"/>
</dbReference>
<dbReference type="PANTHER" id="PTHR33987:SF1">
    <property type="entry name" value="CALCINEURIN-LIKE METALLO-PHOSPHOESTERASE SUPERFAMILY PROTEIN"/>
    <property type="match status" value="1"/>
</dbReference>
<gene>
    <name evidence="5" type="ORF">SAMN02745181_3334</name>
</gene>
<dbReference type="Gene3D" id="2.60.120.200">
    <property type="match status" value="2"/>
</dbReference>
<evidence type="ECO:0000256" key="1">
    <source>
        <dbReference type="ARBA" id="ARBA00022729"/>
    </source>
</evidence>
<keyword evidence="5" id="KW-0430">Lectin</keyword>
<dbReference type="Pfam" id="PF09423">
    <property type="entry name" value="PhoD"/>
    <property type="match status" value="1"/>
</dbReference>
<sequence length="1156" mass="125409">MATKSSIMKGFRSLFITTVSFSIPAAFAALDQGLVGYYNFENNGSNYISSGGLADAVSINTPTPGTSGGRAGSAVSLQGADNDHMKINASFGQGNTLGTNFSISAWYKLNDPISSTNSSDRYFVYESTNNYTISYGLRDSGVGNAGLNDGQPYTTGSEYVIADAALPGWHHILQTYELNGTDIVITTYIDGQNTGTLTIASSSFSGNGLNIGAARDSVTTRGFDGLIDEVAIWDRTLNESEITEVYALGMDEQALVDNDTPEVAPTVESFTADPAVIINNGSTTLSWNVTGATSVWISPDVGNVASSGSLSVSPESNTTYHLVALNGNTSSSSAIEVTKVSSASDPVGPFVGTVKTNEAYLLYSPERTERDLRLIVTDANDQVVASQDTVNEAENDYVAKFHISGLAPGTTYHYSILEIVSEDTSYEIAGGTENHQFTTVPLQRTGQLFTAAFVSCANDTTDGVWAEMGNQNIDLLCLSGDTPYVDTGDLSVIRNKHRYFLQQPSLAALGCNVSVVGTWDDHDFGLNNGNGLSTASRKVNTRRGFVEYRAHDQYGNGSGAGIYHKVDMGAMEIFLLDPRWFSQTEASPVDSSQSTCFGNEQWQWILDSIRNSEAPFKVLLQGQIWQDKKNSETDDMYTYYAERDKLLDIIRDEKIPGVVLFGGDIHVARYLMHPQRVGYDLHDFIMSPGHKSVISSLNVYHPSLEWSRERANQFLTLTADTTKNIPELTARYLDKDGVTNLEIVVPYTDLSPKDSNSLSKGLRALWTFDDNYENSSVLGDRLHGAAPNGAKISATGGVRGGALELSNASQQYVDIPRSFLDDNASAYTASAWIKPATLPAHGSSERQFIMESCVNNHTGLPNASTSGYAISVGLRASANSSDKVNLQLHTETLVPKAVGSQQAPGTLAQGGFDTDIDRTLFSDWSLVTVTFDSTELKLYLNGTVVATHALSTAAPIAETGGLVIGGHRNKTGRNFDGLIDEIAIWNRVLTEQEINSLYGNGAPTEIPTHISYQDFDSDGMPDWWEDLFSLNKNSALDAESDYDEDGLTAQQEFGFGTLPYKKDTQSPYRRSSVSMADQVYQSITFQRNTAALDQLELKVQRSMDLGILDSWTSFGTEIVSITPKADGLEEVTVRSTNPISAQQEEFLRILFSPITE</sequence>
<feature type="signal peptide" evidence="3">
    <location>
        <begin position="1"/>
        <end position="28"/>
    </location>
</feature>
<evidence type="ECO:0000256" key="2">
    <source>
        <dbReference type="ARBA" id="ARBA00023157"/>
    </source>
</evidence>
<dbReference type="Proteomes" id="UP000184510">
    <property type="component" value="Unassembled WGS sequence"/>
</dbReference>
<keyword evidence="6" id="KW-1185">Reference proteome</keyword>
<keyword evidence="2" id="KW-1015">Disulfide bond</keyword>
<dbReference type="PANTHER" id="PTHR33987">
    <property type="entry name" value="CALCINEURIN-LIKE METALLO-PHOSPHOESTERASE SUPERFAMILY PROTEIN"/>
    <property type="match status" value="1"/>
</dbReference>
<dbReference type="InterPro" id="IPR038607">
    <property type="entry name" value="PhoD-like_sf"/>
</dbReference>
<dbReference type="SUPFAM" id="SSF56300">
    <property type="entry name" value="Metallo-dependent phosphatases"/>
    <property type="match status" value="1"/>
</dbReference>
<feature type="chain" id="PRO_5013359692" evidence="3">
    <location>
        <begin position="29"/>
        <end position="1156"/>
    </location>
</feature>
<dbReference type="InParanoid" id="A0A1M6PXP2"/>
<evidence type="ECO:0000313" key="5">
    <source>
        <dbReference type="EMBL" id="SHK12690.1"/>
    </source>
</evidence>
<dbReference type="AlphaFoldDB" id="A0A1M6PXP2"/>
<dbReference type="SUPFAM" id="SSF49899">
    <property type="entry name" value="Concanavalin A-like lectins/glucanases"/>
    <property type="match status" value="2"/>
</dbReference>
<evidence type="ECO:0000256" key="3">
    <source>
        <dbReference type="SAM" id="SignalP"/>
    </source>
</evidence>
<protein>
    <submittedName>
        <fullName evidence="5">Concanavalin A-like lectin/glucanases superfamily protein</fullName>
    </submittedName>
</protein>
<organism evidence="5 6">
    <name type="scientific">Rubritalea squalenifaciens DSM 18772</name>
    <dbReference type="NCBI Taxonomy" id="1123071"/>
    <lineage>
        <taxon>Bacteria</taxon>
        <taxon>Pseudomonadati</taxon>
        <taxon>Verrucomicrobiota</taxon>
        <taxon>Verrucomicrobiia</taxon>
        <taxon>Verrucomicrobiales</taxon>
        <taxon>Rubritaleaceae</taxon>
        <taxon>Rubritalea</taxon>
    </lineage>
</organism>
<keyword evidence="1 3" id="KW-0732">Signal</keyword>
<dbReference type="GO" id="GO:0030246">
    <property type="term" value="F:carbohydrate binding"/>
    <property type="evidence" value="ECO:0007669"/>
    <property type="project" value="UniProtKB-KW"/>
</dbReference>
<dbReference type="EMBL" id="FQYR01000005">
    <property type="protein sequence ID" value="SHK12690.1"/>
    <property type="molecule type" value="Genomic_DNA"/>
</dbReference>
<dbReference type="InterPro" id="IPR006558">
    <property type="entry name" value="LamG-like"/>
</dbReference>
<evidence type="ECO:0000313" key="6">
    <source>
        <dbReference type="Proteomes" id="UP000184510"/>
    </source>
</evidence>
<dbReference type="Gene3D" id="3.60.21.70">
    <property type="entry name" value="PhoD-like phosphatase"/>
    <property type="match status" value="1"/>
</dbReference>
<proteinExistence type="predicted"/>
<accession>A0A1M6PXP2</accession>
<dbReference type="CDD" id="cd07389">
    <property type="entry name" value="MPP_PhoD"/>
    <property type="match status" value="1"/>
</dbReference>
<reference evidence="5 6" key="1">
    <citation type="submission" date="2016-11" db="EMBL/GenBank/DDBJ databases">
        <authorList>
            <person name="Jaros S."/>
            <person name="Januszkiewicz K."/>
            <person name="Wedrychowicz H."/>
        </authorList>
    </citation>
    <scope>NUCLEOTIDE SEQUENCE [LARGE SCALE GENOMIC DNA]</scope>
    <source>
        <strain evidence="5 6">DSM 18772</strain>
    </source>
</reference>
<dbReference type="InterPro" id="IPR029052">
    <property type="entry name" value="Metallo-depent_PP-like"/>
</dbReference>
<feature type="domain" description="LamG-like jellyroll fold" evidence="4">
    <location>
        <begin position="825"/>
        <end position="992"/>
    </location>
</feature>
<dbReference type="Pfam" id="PF13385">
    <property type="entry name" value="Laminin_G_3"/>
    <property type="match status" value="2"/>
</dbReference>